<keyword evidence="1" id="KW-0812">Transmembrane</keyword>
<organism evidence="2 3">
    <name type="scientific">Hymenobacter mellowenesis</name>
    <dbReference type="NCBI Taxonomy" id="3063995"/>
    <lineage>
        <taxon>Bacteria</taxon>
        <taxon>Pseudomonadati</taxon>
        <taxon>Bacteroidota</taxon>
        <taxon>Cytophagia</taxon>
        <taxon>Cytophagales</taxon>
        <taxon>Hymenobacteraceae</taxon>
        <taxon>Hymenobacter</taxon>
    </lineage>
</organism>
<dbReference type="EMBL" id="JAUQSX010000002">
    <property type="protein sequence ID" value="MDO7845842.1"/>
    <property type="molecule type" value="Genomic_DNA"/>
</dbReference>
<feature type="transmembrane region" description="Helical" evidence="1">
    <location>
        <begin position="207"/>
        <end position="228"/>
    </location>
</feature>
<comment type="caution">
    <text evidence="2">The sequence shown here is derived from an EMBL/GenBank/DDBJ whole genome shotgun (WGS) entry which is preliminary data.</text>
</comment>
<gene>
    <name evidence="2" type="ORF">Q5H92_05700</name>
</gene>
<keyword evidence="3" id="KW-1185">Reference proteome</keyword>
<evidence type="ECO:0000256" key="1">
    <source>
        <dbReference type="SAM" id="Phobius"/>
    </source>
</evidence>
<dbReference type="RefSeq" id="WP_305010530.1">
    <property type="nucleotide sequence ID" value="NZ_JAUQSX010000002.1"/>
</dbReference>
<keyword evidence="1" id="KW-1133">Transmembrane helix</keyword>
<sequence length="281" mass="30189">MSTVSPIEQPTAQSAGSNFSFEATGPACEAFAVRVGYFWLMVLASVAGLITGLINLVTQPSPPVLVLAAALLAVGYLAWQRGYRAVQLELGPRSLRIQPVALGQPAEELPLPRIANYLRPMESAYQILELQLHGGATLKFGKRMRNPGAGLLTLDAWTEVLAARLEESRPAFASIPVAATLSAAPAAANSLDSGLVAEPPRTLGRSVLGKVLAGVAIVWLLLAGLVLFDPSQHVATWVFLAPVMYLAYFLQSRSTLKTRTTVTTSRRSAEDDEVYEAWKNY</sequence>
<feature type="transmembrane region" description="Helical" evidence="1">
    <location>
        <begin position="37"/>
        <end position="57"/>
    </location>
</feature>
<evidence type="ECO:0000313" key="2">
    <source>
        <dbReference type="EMBL" id="MDO7845842.1"/>
    </source>
</evidence>
<evidence type="ECO:0008006" key="4">
    <source>
        <dbReference type="Google" id="ProtNLM"/>
    </source>
</evidence>
<accession>A0ABT9AAT7</accession>
<feature type="transmembrane region" description="Helical" evidence="1">
    <location>
        <begin position="63"/>
        <end position="79"/>
    </location>
</feature>
<evidence type="ECO:0000313" key="3">
    <source>
        <dbReference type="Proteomes" id="UP001167796"/>
    </source>
</evidence>
<name>A0ABT9AAT7_9BACT</name>
<reference evidence="2" key="1">
    <citation type="submission" date="2023-07" db="EMBL/GenBank/DDBJ databases">
        <authorList>
            <person name="Kim M.K."/>
        </authorList>
    </citation>
    <scope>NUCLEOTIDE SEQUENCE</scope>
    <source>
        <strain evidence="2">M29</strain>
    </source>
</reference>
<dbReference type="Proteomes" id="UP001167796">
    <property type="component" value="Unassembled WGS sequence"/>
</dbReference>
<proteinExistence type="predicted"/>
<protein>
    <recommendedName>
        <fullName evidence="4">PH domain-containing protein</fullName>
    </recommendedName>
</protein>
<keyword evidence="1" id="KW-0472">Membrane</keyword>
<feature type="transmembrane region" description="Helical" evidence="1">
    <location>
        <begin position="234"/>
        <end position="250"/>
    </location>
</feature>